<dbReference type="OrthoDB" id="5421689at2759"/>
<name>A0A6A6HGK5_VIRVR</name>
<keyword evidence="1" id="KW-0812">Transmembrane</keyword>
<feature type="domain" description="Rhodopsin" evidence="2">
    <location>
        <begin position="11"/>
        <end position="81"/>
    </location>
</feature>
<evidence type="ECO:0000256" key="1">
    <source>
        <dbReference type="SAM" id="Phobius"/>
    </source>
</evidence>
<keyword evidence="1" id="KW-1133">Transmembrane helix</keyword>
<evidence type="ECO:0000313" key="3">
    <source>
        <dbReference type="EMBL" id="KAF2236939.1"/>
    </source>
</evidence>
<sequence>MLVALPCFYSQVATQYYSVIAGGLGFHEWQNSTSTNQNAIKSMTVMQYPYALTLTLVRLSICVLLRRIFIQKWLRVCSMLAFLPRIPIHCPMPI</sequence>
<reference evidence="3" key="1">
    <citation type="journal article" date="2020" name="Stud. Mycol.">
        <title>101 Dothideomycetes genomes: a test case for predicting lifestyles and emergence of pathogens.</title>
        <authorList>
            <person name="Haridas S."/>
            <person name="Albert R."/>
            <person name="Binder M."/>
            <person name="Bloem J."/>
            <person name="Labutti K."/>
            <person name="Salamov A."/>
            <person name="Andreopoulos B."/>
            <person name="Baker S."/>
            <person name="Barry K."/>
            <person name="Bills G."/>
            <person name="Bluhm B."/>
            <person name="Cannon C."/>
            <person name="Castanera R."/>
            <person name="Culley D."/>
            <person name="Daum C."/>
            <person name="Ezra D."/>
            <person name="Gonzalez J."/>
            <person name="Henrissat B."/>
            <person name="Kuo A."/>
            <person name="Liang C."/>
            <person name="Lipzen A."/>
            <person name="Lutzoni F."/>
            <person name="Magnuson J."/>
            <person name="Mondo S."/>
            <person name="Nolan M."/>
            <person name="Ohm R."/>
            <person name="Pangilinan J."/>
            <person name="Park H.-J."/>
            <person name="Ramirez L."/>
            <person name="Alfaro M."/>
            <person name="Sun H."/>
            <person name="Tritt A."/>
            <person name="Yoshinaga Y."/>
            <person name="Zwiers L.-H."/>
            <person name="Turgeon B."/>
            <person name="Goodwin S."/>
            <person name="Spatafora J."/>
            <person name="Crous P."/>
            <person name="Grigoriev I."/>
        </authorList>
    </citation>
    <scope>NUCLEOTIDE SEQUENCE</scope>
    <source>
        <strain evidence="3">Tuck. ex Michener</strain>
    </source>
</reference>
<dbReference type="Pfam" id="PF20684">
    <property type="entry name" value="Fung_rhodopsin"/>
    <property type="match status" value="1"/>
</dbReference>
<dbReference type="AlphaFoldDB" id="A0A6A6HGK5"/>
<evidence type="ECO:0000259" key="2">
    <source>
        <dbReference type="Pfam" id="PF20684"/>
    </source>
</evidence>
<gene>
    <name evidence="3" type="ORF">EV356DRAFT_39400</name>
</gene>
<keyword evidence="4" id="KW-1185">Reference proteome</keyword>
<dbReference type="Proteomes" id="UP000800092">
    <property type="component" value="Unassembled WGS sequence"/>
</dbReference>
<dbReference type="InterPro" id="IPR049326">
    <property type="entry name" value="Rhodopsin_dom_fungi"/>
</dbReference>
<accession>A0A6A6HGK5</accession>
<protein>
    <recommendedName>
        <fullName evidence="2">Rhodopsin domain-containing protein</fullName>
    </recommendedName>
</protein>
<evidence type="ECO:0000313" key="4">
    <source>
        <dbReference type="Proteomes" id="UP000800092"/>
    </source>
</evidence>
<feature type="transmembrane region" description="Helical" evidence="1">
    <location>
        <begin position="48"/>
        <end position="69"/>
    </location>
</feature>
<dbReference type="EMBL" id="ML991782">
    <property type="protein sequence ID" value="KAF2236939.1"/>
    <property type="molecule type" value="Genomic_DNA"/>
</dbReference>
<organism evidence="3 4">
    <name type="scientific">Viridothelium virens</name>
    <name type="common">Speckled blister lichen</name>
    <name type="synonym">Trypethelium virens</name>
    <dbReference type="NCBI Taxonomy" id="1048519"/>
    <lineage>
        <taxon>Eukaryota</taxon>
        <taxon>Fungi</taxon>
        <taxon>Dikarya</taxon>
        <taxon>Ascomycota</taxon>
        <taxon>Pezizomycotina</taxon>
        <taxon>Dothideomycetes</taxon>
        <taxon>Dothideomycetes incertae sedis</taxon>
        <taxon>Trypetheliales</taxon>
        <taxon>Trypetheliaceae</taxon>
        <taxon>Viridothelium</taxon>
    </lineage>
</organism>
<keyword evidence="1" id="KW-0472">Membrane</keyword>
<proteinExistence type="predicted"/>